<proteinExistence type="predicted"/>
<organism evidence="3 4">
    <name type="scientific">Orbilia ellipsospora</name>
    <dbReference type="NCBI Taxonomy" id="2528407"/>
    <lineage>
        <taxon>Eukaryota</taxon>
        <taxon>Fungi</taxon>
        <taxon>Dikarya</taxon>
        <taxon>Ascomycota</taxon>
        <taxon>Pezizomycotina</taxon>
        <taxon>Orbiliomycetes</taxon>
        <taxon>Orbiliales</taxon>
        <taxon>Orbiliaceae</taxon>
        <taxon>Orbilia</taxon>
    </lineage>
</organism>
<dbReference type="Proteomes" id="UP001365542">
    <property type="component" value="Unassembled WGS sequence"/>
</dbReference>
<evidence type="ECO:0000313" key="4">
    <source>
        <dbReference type="Proteomes" id="UP001365542"/>
    </source>
</evidence>
<comment type="caution">
    <text evidence="3">The sequence shown here is derived from an EMBL/GenBank/DDBJ whole genome shotgun (WGS) entry which is preliminary data.</text>
</comment>
<accession>A0AAV9WWP9</accession>
<feature type="domain" description="Myb-like DNA-binding" evidence="2">
    <location>
        <begin position="9"/>
        <end position="56"/>
    </location>
</feature>
<name>A0AAV9WWP9_9PEZI</name>
<feature type="region of interest" description="Disordered" evidence="1">
    <location>
        <begin position="56"/>
        <end position="148"/>
    </location>
</feature>
<evidence type="ECO:0000256" key="1">
    <source>
        <dbReference type="SAM" id="MobiDB-lite"/>
    </source>
</evidence>
<evidence type="ECO:0000259" key="2">
    <source>
        <dbReference type="Pfam" id="PF22980"/>
    </source>
</evidence>
<sequence length="148" mass="16818">MAPSTATADDQFMFLISCIKHSKNGRPDFELVAKERGIVTKGAAAKRFSRMMKQQGITWTAGTAKNSSTKDTESPPMTDEEERDDDEINIKGEIEQPKTIMNMKRKRGATTRKRGVKKVKGEDTVSIKVQEQEENEEEDRYQNTEEDE</sequence>
<keyword evidence="4" id="KW-1185">Reference proteome</keyword>
<protein>
    <recommendedName>
        <fullName evidence="2">Myb-like DNA-binding domain-containing protein</fullName>
    </recommendedName>
</protein>
<dbReference type="AlphaFoldDB" id="A0AAV9WWP9"/>
<feature type="compositionally biased region" description="Polar residues" evidence="1">
    <location>
        <begin position="56"/>
        <end position="67"/>
    </location>
</feature>
<reference evidence="3 4" key="1">
    <citation type="submission" date="2019-10" db="EMBL/GenBank/DDBJ databases">
        <authorList>
            <person name="Palmer J.M."/>
        </authorList>
    </citation>
    <scope>NUCLEOTIDE SEQUENCE [LARGE SCALE GENOMIC DNA]</scope>
    <source>
        <strain evidence="3 4">TWF694</strain>
    </source>
</reference>
<dbReference type="InterPro" id="IPR054505">
    <property type="entry name" value="Myb_DNA-bind_8"/>
</dbReference>
<dbReference type="Pfam" id="PF22980">
    <property type="entry name" value="Myb_DNA-bind_8"/>
    <property type="match status" value="1"/>
</dbReference>
<feature type="compositionally biased region" description="Acidic residues" evidence="1">
    <location>
        <begin position="78"/>
        <end position="87"/>
    </location>
</feature>
<gene>
    <name evidence="3" type="ORF">TWF694_003978</name>
</gene>
<feature type="compositionally biased region" description="Acidic residues" evidence="1">
    <location>
        <begin position="132"/>
        <end position="148"/>
    </location>
</feature>
<dbReference type="EMBL" id="JAVHJO010000014">
    <property type="protein sequence ID" value="KAK6528739.1"/>
    <property type="molecule type" value="Genomic_DNA"/>
</dbReference>
<feature type="compositionally biased region" description="Basic residues" evidence="1">
    <location>
        <begin position="103"/>
        <end position="118"/>
    </location>
</feature>
<evidence type="ECO:0000313" key="3">
    <source>
        <dbReference type="EMBL" id="KAK6528739.1"/>
    </source>
</evidence>